<evidence type="ECO:0000313" key="3">
    <source>
        <dbReference type="Proteomes" id="UP000241890"/>
    </source>
</evidence>
<feature type="compositionally biased region" description="Basic and acidic residues" evidence="1">
    <location>
        <begin position="129"/>
        <end position="138"/>
    </location>
</feature>
<evidence type="ECO:0000313" key="2">
    <source>
        <dbReference type="EMBL" id="GBG25116.1"/>
    </source>
</evidence>
<protein>
    <submittedName>
        <fullName evidence="2">Uncharacterized protein</fullName>
    </submittedName>
</protein>
<dbReference type="EMBL" id="BEYU01000011">
    <property type="protein sequence ID" value="GBG25116.1"/>
    <property type="molecule type" value="Genomic_DNA"/>
</dbReference>
<sequence length="243" mass="26119">MTTVVEEYEYETDSGSDSDSDGEYEEVVEEEVVEVKKPSKNAPQKAAVPCKNYRVDTTADKFGTCKCGWDKTAHETKGENKAAQALSRLRSGKGNDGAFSSGDGPCQNFRVDVTADKFGMCKCGYHQSEHKEKADNPARRALQSLRSTSSSKPMTPDGKPCHNYVADVKADRFGMCVCGFHKSEHGEKQEDAAAAMLRNLHERNKAHNDEADRAALGIKDAGNSGPQASNGAAPSGGGCCVVM</sequence>
<keyword evidence="3" id="KW-1185">Reference proteome</keyword>
<feature type="region of interest" description="Disordered" evidence="1">
    <location>
        <begin position="1"/>
        <end position="26"/>
    </location>
</feature>
<dbReference type="AlphaFoldDB" id="A0A2R5G278"/>
<reference evidence="2 3" key="1">
    <citation type="submission" date="2017-12" db="EMBL/GenBank/DDBJ databases">
        <title>Sequencing, de novo assembly and annotation of complete genome of a new Thraustochytrid species, strain FCC1311.</title>
        <authorList>
            <person name="Sedici K."/>
            <person name="Godart F."/>
            <person name="Aiese Cigliano R."/>
            <person name="Sanseverino W."/>
            <person name="Barakat M."/>
            <person name="Ortet P."/>
            <person name="Marechal E."/>
            <person name="Cagnac O."/>
            <person name="Amato A."/>
        </authorList>
    </citation>
    <scope>NUCLEOTIDE SEQUENCE [LARGE SCALE GENOMIC DNA]</scope>
</reference>
<comment type="caution">
    <text evidence="2">The sequence shown here is derived from an EMBL/GenBank/DDBJ whole genome shotgun (WGS) entry which is preliminary data.</text>
</comment>
<feature type="compositionally biased region" description="Polar residues" evidence="1">
    <location>
        <begin position="144"/>
        <end position="153"/>
    </location>
</feature>
<gene>
    <name evidence="2" type="ORF">FCC1311_013342</name>
</gene>
<name>A0A2R5G278_9STRA</name>
<dbReference type="Proteomes" id="UP000241890">
    <property type="component" value="Unassembled WGS sequence"/>
</dbReference>
<dbReference type="InParanoid" id="A0A2R5G278"/>
<feature type="region of interest" description="Disordered" evidence="1">
    <location>
        <begin position="218"/>
        <end position="238"/>
    </location>
</feature>
<proteinExistence type="predicted"/>
<accession>A0A2R5G278</accession>
<feature type="region of interest" description="Disordered" evidence="1">
    <location>
        <begin position="129"/>
        <end position="158"/>
    </location>
</feature>
<dbReference type="OrthoDB" id="10625757at2759"/>
<organism evidence="2 3">
    <name type="scientific">Hondaea fermentalgiana</name>
    <dbReference type="NCBI Taxonomy" id="2315210"/>
    <lineage>
        <taxon>Eukaryota</taxon>
        <taxon>Sar</taxon>
        <taxon>Stramenopiles</taxon>
        <taxon>Bigyra</taxon>
        <taxon>Labyrinthulomycetes</taxon>
        <taxon>Thraustochytrida</taxon>
        <taxon>Thraustochytriidae</taxon>
        <taxon>Hondaea</taxon>
    </lineage>
</organism>
<evidence type="ECO:0000256" key="1">
    <source>
        <dbReference type="SAM" id="MobiDB-lite"/>
    </source>
</evidence>